<dbReference type="Gene3D" id="3.50.50.60">
    <property type="entry name" value="FAD/NAD(P)-binding domain"/>
    <property type="match status" value="1"/>
</dbReference>
<feature type="signal peptide" evidence="1">
    <location>
        <begin position="1"/>
        <end position="20"/>
    </location>
</feature>
<sequence length="399" mass="44170">MKKLLFFAFGLLITTVTVKAQTLKPDVLVVGNGNAAVAAAVQSANSGVKTTILLQAGGFDISPIGSDLSSGIQAAFLKKLRTAKQITDSTQTVAFDKQTANEVLVKWTDSIKNLTVIKNVMWTKAERSGNNWYFKLSDGRTVKPQVLINPGDTKLNAALKITAPAQYWEKLDYSNTIYRTNIAAGKSLGDITDHIFSLYQLLVPQQENLIWIKDEQSMLLGQAGGATAAYAAFFKTKTSLSDLKKIQGELIGYKLNLMPFEDIKNNDPNWKAIQMVGLTGVLKAKIGSTGAKFLPNELVSTEEVKQPIKDFYYKAQIWFDDYRSSQLTIGAAIEMICYVGNKSPETTKKELEKKWSATYKFATTLDLARQISRRELAVLLQDYMPPFNVNVDPKGKVVR</sequence>
<organism evidence="2 3">
    <name type="scientific">Pedobacter albus</name>
    <dbReference type="NCBI Taxonomy" id="3113905"/>
    <lineage>
        <taxon>Bacteria</taxon>
        <taxon>Pseudomonadati</taxon>
        <taxon>Bacteroidota</taxon>
        <taxon>Sphingobacteriia</taxon>
        <taxon>Sphingobacteriales</taxon>
        <taxon>Sphingobacteriaceae</taxon>
        <taxon>Pedobacter</taxon>
    </lineage>
</organism>
<accession>A0ABU7IAJ7</accession>
<dbReference type="Proteomes" id="UP001336835">
    <property type="component" value="Unassembled WGS sequence"/>
</dbReference>
<protein>
    <recommendedName>
        <fullName evidence="4">FAD-dependent oxidoreductase</fullName>
    </recommendedName>
</protein>
<feature type="chain" id="PRO_5047456394" description="FAD-dependent oxidoreductase" evidence="1">
    <location>
        <begin position="21"/>
        <end position="399"/>
    </location>
</feature>
<dbReference type="InterPro" id="IPR036188">
    <property type="entry name" value="FAD/NAD-bd_sf"/>
</dbReference>
<evidence type="ECO:0008006" key="4">
    <source>
        <dbReference type="Google" id="ProtNLM"/>
    </source>
</evidence>
<evidence type="ECO:0000313" key="2">
    <source>
        <dbReference type="EMBL" id="MEE1946502.1"/>
    </source>
</evidence>
<dbReference type="RefSeq" id="WP_330108809.1">
    <property type="nucleotide sequence ID" value="NZ_JAZDQT010000003.1"/>
</dbReference>
<keyword evidence="1" id="KW-0732">Signal</keyword>
<gene>
    <name evidence="2" type="ORF">VRU48_15360</name>
</gene>
<evidence type="ECO:0000313" key="3">
    <source>
        <dbReference type="Proteomes" id="UP001336835"/>
    </source>
</evidence>
<evidence type="ECO:0000256" key="1">
    <source>
        <dbReference type="SAM" id="SignalP"/>
    </source>
</evidence>
<proteinExistence type="predicted"/>
<keyword evidence="3" id="KW-1185">Reference proteome</keyword>
<dbReference type="SUPFAM" id="SSF51905">
    <property type="entry name" value="FAD/NAD(P)-binding domain"/>
    <property type="match status" value="1"/>
</dbReference>
<reference evidence="2 3" key="1">
    <citation type="submission" date="2024-01" db="EMBL/GenBank/DDBJ databases">
        <title>Pedobacter sp. nov., isolated from fresh soil.</title>
        <authorList>
            <person name="Le N.T.T."/>
        </authorList>
    </citation>
    <scope>NUCLEOTIDE SEQUENCE [LARGE SCALE GENOMIC DNA]</scope>
    <source>
        <strain evidence="2 3">KR3-3</strain>
    </source>
</reference>
<name>A0ABU7IAJ7_9SPHI</name>
<dbReference type="EMBL" id="JAZDQT010000003">
    <property type="protein sequence ID" value="MEE1946502.1"/>
    <property type="molecule type" value="Genomic_DNA"/>
</dbReference>
<comment type="caution">
    <text evidence="2">The sequence shown here is derived from an EMBL/GenBank/DDBJ whole genome shotgun (WGS) entry which is preliminary data.</text>
</comment>